<proteinExistence type="predicted"/>
<dbReference type="EMBL" id="CM007383">
    <property type="protein sequence ID" value="ONK74691.1"/>
    <property type="molecule type" value="Genomic_DNA"/>
</dbReference>
<dbReference type="Proteomes" id="UP000243459">
    <property type="component" value="Chromosome 3"/>
</dbReference>
<evidence type="ECO:0000313" key="1">
    <source>
        <dbReference type="EMBL" id="ONK74691.1"/>
    </source>
</evidence>
<reference evidence="2" key="1">
    <citation type="journal article" date="2017" name="Nat. Commun.">
        <title>The asparagus genome sheds light on the origin and evolution of a young Y chromosome.</title>
        <authorList>
            <person name="Harkess A."/>
            <person name="Zhou J."/>
            <person name="Xu C."/>
            <person name="Bowers J.E."/>
            <person name="Van der Hulst R."/>
            <person name="Ayyampalayam S."/>
            <person name="Mercati F."/>
            <person name="Riccardi P."/>
            <person name="McKain M.R."/>
            <person name="Kakrana A."/>
            <person name="Tang H."/>
            <person name="Ray J."/>
            <person name="Groenendijk J."/>
            <person name="Arikit S."/>
            <person name="Mathioni S.M."/>
            <person name="Nakano M."/>
            <person name="Shan H."/>
            <person name="Telgmann-Rauber A."/>
            <person name="Kanno A."/>
            <person name="Yue Z."/>
            <person name="Chen H."/>
            <person name="Li W."/>
            <person name="Chen Y."/>
            <person name="Xu X."/>
            <person name="Zhang Y."/>
            <person name="Luo S."/>
            <person name="Chen H."/>
            <person name="Gao J."/>
            <person name="Mao Z."/>
            <person name="Pires J.C."/>
            <person name="Luo M."/>
            <person name="Kudrna D."/>
            <person name="Wing R.A."/>
            <person name="Meyers B.C."/>
            <person name="Yi K."/>
            <person name="Kong H."/>
            <person name="Lavrijsen P."/>
            <person name="Sunseri F."/>
            <person name="Falavigna A."/>
            <person name="Ye Y."/>
            <person name="Leebens-Mack J.H."/>
            <person name="Chen G."/>
        </authorList>
    </citation>
    <scope>NUCLEOTIDE SEQUENCE [LARGE SCALE GENOMIC DNA]</scope>
    <source>
        <strain evidence="2">cv. DH0086</strain>
    </source>
</reference>
<dbReference type="Gramene" id="ONK74691">
    <property type="protein sequence ID" value="ONK74691"/>
    <property type="gene ID" value="A4U43_C03F9150"/>
</dbReference>
<accession>A0A5P1FDL0</accession>
<sequence>MRLTTSVIETVAFVRAESGNFEITGVLEGYITDGDVDREGEDPEGLAVNIRTNVLSSVSFEWCFITDEEGGDRVLVALKLPYRIKPMGVTDVFTRLLKGVIELACA</sequence>
<protein>
    <submittedName>
        <fullName evidence="1">Uncharacterized protein</fullName>
    </submittedName>
</protein>
<dbReference type="AlphaFoldDB" id="A0A5P1FDL0"/>
<evidence type="ECO:0000313" key="2">
    <source>
        <dbReference type="Proteomes" id="UP000243459"/>
    </source>
</evidence>
<gene>
    <name evidence="1" type="ORF">A4U43_C03F9150</name>
</gene>
<name>A0A5P1FDL0_ASPOF</name>
<keyword evidence="2" id="KW-1185">Reference proteome</keyword>
<organism evidence="1 2">
    <name type="scientific">Asparagus officinalis</name>
    <name type="common">Garden asparagus</name>
    <dbReference type="NCBI Taxonomy" id="4686"/>
    <lineage>
        <taxon>Eukaryota</taxon>
        <taxon>Viridiplantae</taxon>
        <taxon>Streptophyta</taxon>
        <taxon>Embryophyta</taxon>
        <taxon>Tracheophyta</taxon>
        <taxon>Spermatophyta</taxon>
        <taxon>Magnoliopsida</taxon>
        <taxon>Liliopsida</taxon>
        <taxon>Asparagales</taxon>
        <taxon>Asparagaceae</taxon>
        <taxon>Asparagoideae</taxon>
        <taxon>Asparagus</taxon>
    </lineage>
</organism>